<dbReference type="GO" id="GO:0003677">
    <property type="term" value="F:DNA binding"/>
    <property type="evidence" value="ECO:0007669"/>
    <property type="project" value="InterPro"/>
</dbReference>
<dbReference type="PATRIC" id="fig|1120925.3.peg.2567"/>
<dbReference type="OrthoDB" id="9179825at2"/>
<dbReference type="AlphaFoldDB" id="N9DH88"/>
<proteinExistence type="predicted"/>
<dbReference type="InterPro" id="IPR010982">
    <property type="entry name" value="Lambda_DNA-bd_dom_sf"/>
</dbReference>
<protein>
    <recommendedName>
        <fullName evidence="1">HTH cro/C1-type domain-containing protein</fullName>
    </recommendedName>
</protein>
<dbReference type="CDD" id="cd00093">
    <property type="entry name" value="HTH_XRE"/>
    <property type="match status" value="1"/>
</dbReference>
<dbReference type="InterPro" id="IPR001387">
    <property type="entry name" value="Cro/C1-type_HTH"/>
</dbReference>
<name>N9DH88_9GAMM</name>
<dbReference type="EMBL" id="APQD01000019">
    <property type="protein sequence ID" value="ENV81984.1"/>
    <property type="molecule type" value="Genomic_DNA"/>
</dbReference>
<dbReference type="RefSeq" id="WP_005011698.1">
    <property type="nucleotide sequence ID" value="NZ_KB849727.1"/>
</dbReference>
<dbReference type="eggNOG" id="ENOG5033Q5S">
    <property type="taxonomic scope" value="Bacteria"/>
</dbReference>
<dbReference type="Pfam" id="PF01381">
    <property type="entry name" value="HTH_3"/>
    <property type="match status" value="1"/>
</dbReference>
<feature type="domain" description="HTH cro/C1-type" evidence="1">
    <location>
        <begin position="7"/>
        <end position="63"/>
    </location>
</feature>
<dbReference type="SUPFAM" id="SSF47413">
    <property type="entry name" value="lambda repressor-like DNA-binding domains"/>
    <property type="match status" value="1"/>
</dbReference>
<organism evidence="2 3">
    <name type="scientific">Acinetobacter bouvetii DSM 14964 = CIP 107468</name>
    <dbReference type="NCBI Taxonomy" id="1120925"/>
    <lineage>
        <taxon>Bacteria</taxon>
        <taxon>Pseudomonadati</taxon>
        <taxon>Pseudomonadota</taxon>
        <taxon>Gammaproteobacteria</taxon>
        <taxon>Moraxellales</taxon>
        <taxon>Moraxellaceae</taxon>
        <taxon>Acinetobacter</taxon>
    </lineage>
</organism>
<sequence>MNSIPYIDLALKMLKCSQKELAQALEVSPTQITKWKKGEYISFEMEEKFKKLLNLGDFSAEFILLTGSTESAEKWNKLTQFIAETVRDNAETGYETTPLYDELDLLTQSTLRTLQQMGVNFPPEYPQELDLEFEVSIDDKQYDETFNSIYEVIYENPYSSLIYKIFSALNDVYGFYAAYIYDFFYDDDLGLENTDACNIEPCLLGLAASKIEPPLESFAPNFQKFKAKTTHSFEKWINIVKEKAFRAGIPLRAELMNLIYDNHDSNGHEAEAESLGVNKTRIHPDIYMNELLTGMRVIHQVLPEILKKLEIYENFIVDESNLKINK</sequence>
<reference evidence="2 3" key="1">
    <citation type="submission" date="2013-02" db="EMBL/GenBank/DDBJ databases">
        <title>The Genome Sequence of Acinetobacter bouvetii CIP 107468.</title>
        <authorList>
            <consortium name="The Broad Institute Genome Sequencing Platform"/>
            <consortium name="The Broad Institute Genome Sequencing Center for Infectious Disease"/>
            <person name="Cerqueira G."/>
            <person name="Feldgarden M."/>
            <person name="Courvalin P."/>
            <person name="Perichon B."/>
            <person name="Grillot-Courvalin C."/>
            <person name="Clermont D."/>
            <person name="Rocha E."/>
            <person name="Yoon E.-J."/>
            <person name="Nemec A."/>
            <person name="Walker B."/>
            <person name="Young S.K."/>
            <person name="Zeng Q."/>
            <person name="Gargeya S."/>
            <person name="Fitzgerald M."/>
            <person name="Haas B."/>
            <person name="Abouelleil A."/>
            <person name="Alvarado L."/>
            <person name="Arachchi H.M."/>
            <person name="Berlin A.M."/>
            <person name="Chapman S.B."/>
            <person name="Dewar J."/>
            <person name="Goldberg J."/>
            <person name="Griggs A."/>
            <person name="Gujja S."/>
            <person name="Hansen M."/>
            <person name="Howarth C."/>
            <person name="Imamovic A."/>
            <person name="Larimer J."/>
            <person name="McCowan C."/>
            <person name="Murphy C."/>
            <person name="Neiman D."/>
            <person name="Pearson M."/>
            <person name="Priest M."/>
            <person name="Roberts A."/>
            <person name="Saif S."/>
            <person name="Shea T."/>
            <person name="Sisk P."/>
            <person name="Sykes S."/>
            <person name="Wortman J."/>
            <person name="Nusbaum C."/>
            <person name="Birren B."/>
        </authorList>
    </citation>
    <scope>NUCLEOTIDE SEQUENCE [LARGE SCALE GENOMIC DNA]</scope>
    <source>
        <strain evidence="2 3">CIP 107468</strain>
    </source>
</reference>
<dbReference type="Gene3D" id="1.10.260.40">
    <property type="entry name" value="lambda repressor-like DNA-binding domains"/>
    <property type="match status" value="1"/>
</dbReference>
<dbReference type="PROSITE" id="PS50943">
    <property type="entry name" value="HTH_CROC1"/>
    <property type="match status" value="1"/>
</dbReference>
<evidence type="ECO:0000313" key="2">
    <source>
        <dbReference type="EMBL" id="ENV81984.1"/>
    </source>
</evidence>
<evidence type="ECO:0000313" key="3">
    <source>
        <dbReference type="Proteomes" id="UP000018460"/>
    </source>
</evidence>
<comment type="caution">
    <text evidence="2">The sequence shown here is derived from an EMBL/GenBank/DDBJ whole genome shotgun (WGS) entry which is preliminary data.</text>
</comment>
<dbReference type="Proteomes" id="UP000018460">
    <property type="component" value="Unassembled WGS sequence"/>
</dbReference>
<gene>
    <name evidence="2" type="ORF">F941_02429</name>
</gene>
<evidence type="ECO:0000259" key="1">
    <source>
        <dbReference type="PROSITE" id="PS50943"/>
    </source>
</evidence>
<keyword evidence="3" id="KW-1185">Reference proteome</keyword>
<accession>N9DH88</accession>